<feature type="region of interest" description="Disordered" evidence="1">
    <location>
        <begin position="791"/>
        <end position="835"/>
    </location>
</feature>
<feature type="compositionally biased region" description="Low complexity" evidence="1">
    <location>
        <begin position="1254"/>
        <end position="1284"/>
    </location>
</feature>
<gene>
    <name evidence="2" type="primary">g7080</name>
    <name evidence="2" type="ORF">VP750_LOCUS6057</name>
</gene>
<feature type="region of interest" description="Disordered" evidence="1">
    <location>
        <begin position="2120"/>
        <end position="2221"/>
    </location>
</feature>
<feature type="region of interest" description="Disordered" evidence="1">
    <location>
        <begin position="1447"/>
        <end position="1467"/>
    </location>
</feature>
<protein>
    <submittedName>
        <fullName evidence="2">G7080 protein</fullName>
    </submittedName>
</protein>
<dbReference type="SMART" id="SM00384">
    <property type="entry name" value="AT_hook"/>
    <property type="match status" value="8"/>
</dbReference>
<feature type="compositionally biased region" description="Low complexity" evidence="1">
    <location>
        <begin position="116"/>
        <end position="140"/>
    </location>
</feature>
<feature type="compositionally biased region" description="Pro residues" evidence="1">
    <location>
        <begin position="447"/>
        <end position="457"/>
    </location>
</feature>
<feature type="region of interest" description="Disordered" evidence="1">
    <location>
        <begin position="636"/>
        <end position="675"/>
    </location>
</feature>
<feature type="compositionally biased region" description="Low complexity" evidence="1">
    <location>
        <begin position="636"/>
        <end position="649"/>
    </location>
</feature>
<feature type="compositionally biased region" description="Low complexity" evidence="1">
    <location>
        <begin position="1234"/>
        <end position="1245"/>
    </location>
</feature>
<dbReference type="Gene3D" id="1.20.1160.20">
    <property type="match status" value="1"/>
</dbReference>
<feature type="compositionally biased region" description="Low complexity" evidence="1">
    <location>
        <begin position="1689"/>
        <end position="1710"/>
    </location>
</feature>
<feature type="region of interest" description="Disordered" evidence="1">
    <location>
        <begin position="692"/>
        <end position="746"/>
    </location>
</feature>
<evidence type="ECO:0000313" key="3">
    <source>
        <dbReference type="Proteomes" id="UP001497392"/>
    </source>
</evidence>
<feature type="compositionally biased region" description="Pro residues" evidence="1">
    <location>
        <begin position="473"/>
        <end position="483"/>
    </location>
</feature>
<dbReference type="InterPro" id="IPR017956">
    <property type="entry name" value="AT_hook_DNA-bd_motif"/>
</dbReference>
<feature type="compositionally biased region" description="Polar residues" evidence="1">
    <location>
        <begin position="249"/>
        <end position="260"/>
    </location>
</feature>
<dbReference type="PRINTS" id="PR00929">
    <property type="entry name" value="ATHOOK"/>
</dbReference>
<feature type="compositionally biased region" description="Low complexity" evidence="1">
    <location>
        <begin position="1056"/>
        <end position="1066"/>
    </location>
</feature>
<dbReference type="EMBL" id="CAXHTA020000010">
    <property type="protein sequence ID" value="CAL5224398.1"/>
    <property type="molecule type" value="Genomic_DNA"/>
</dbReference>
<feature type="compositionally biased region" description="Low complexity" evidence="1">
    <location>
        <begin position="806"/>
        <end position="817"/>
    </location>
</feature>
<organism evidence="2 3">
    <name type="scientific">Coccomyxa viridis</name>
    <dbReference type="NCBI Taxonomy" id="1274662"/>
    <lineage>
        <taxon>Eukaryota</taxon>
        <taxon>Viridiplantae</taxon>
        <taxon>Chlorophyta</taxon>
        <taxon>core chlorophytes</taxon>
        <taxon>Trebouxiophyceae</taxon>
        <taxon>Trebouxiophyceae incertae sedis</taxon>
        <taxon>Coccomyxaceae</taxon>
        <taxon>Coccomyxa</taxon>
    </lineage>
</organism>
<feature type="compositionally biased region" description="Low complexity" evidence="1">
    <location>
        <begin position="1599"/>
        <end position="1609"/>
    </location>
</feature>
<feature type="compositionally biased region" description="Low complexity" evidence="1">
    <location>
        <begin position="307"/>
        <end position="316"/>
    </location>
</feature>
<feature type="compositionally biased region" description="Low complexity" evidence="1">
    <location>
        <begin position="510"/>
        <end position="519"/>
    </location>
</feature>
<proteinExistence type="predicted"/>
<feature type="compositionally biased region" description="Basic and acidic residues" evidence="1">
    <location>
        <begin position="1645"/>
        <end position="1658"/>
    </location>
</feature>
<feature type="compositionally biased region" description="Basic and acidic residues" evidence="1">
    <location>
        <begin position="2159"/>
        <end position="2168"/>
    </location>
</feature>
<keyword evidence="3" id="KW-1185">Reference proteome</keyword>
<feature type="compositionally biased region" description="Low complexity" evidence="1">
    <location>
        <begin position="463"/>
        <end position="472"/>
    </location>
</feature>
<feature type="region of interest" description="Disordered" evidence="1">
    <location>
        <begin position="1409"/>
        <end position="1434"/>
    </location>
</feature>
<comment type="caution">
    <text evidence="2">The sequence shown here is derived from an EMBL/GenBank/DDBJ whole genome shotgun (WGS) entry which is preliminary data.</text>
</comment>
<evidence type="ECO:0000256" key="1">
    <source>
        <dbReference type="SAM" id="MobiDB-lite"/>
    </source>
</evidence>
<feature type="region of interest" description="Disordered" evidence="1">
    <location>
        <begin position="1049"/>
        <end position="1151"/>
    </location>
</feature>
<reference evidence="2 3" key="1">
    <citation type="submission" date="2024-06" db="EMBL/GenBank/DDBJ databases">
        <authorList>
            <person name="Kraege A."/>
            <person name="Thomma B."/>
        </authorList>
    </citation>
    <scope>NUCLEOTIDE SEQUENCE [LARGE SCALE GENOMIC DNA]</scope>
</reference>
<feature type="region of interest" description="Disordered" evidence="1">
    <location>
        <begin position="1577"/>
        <end position="1725"/>
    </location>
</feature>
<feature type="compositionally biased region" description="Polar residues" evidence="1">
    <location>
        <begin position="1079"/>
        <end position="1098"/>
    </location>
</feature>
<evidence type="ECO:0000313" key="2">
    <source>
        <dbReference type="EMBL" id="CAL5224398.1"/>
    </source>
</evidence>
<feature type="region of interest" description="Disordered" evidence="1">
    <location>
        <begin position="868"/>
        <end position="936"/>
    </location>
</feature>
<feature type="compositionally biased region" description="Basic and acidic residues" evidence="1">
    <location>
        <begin position="721"/>
        <end position="736"/>
    </location>
</feature>
<feature type="compositionally biased region" description="Low complexity" evidence="1">
    <location>
        <begin position="222"/>
        <end position="237"/>
    </location>
</feature>
<feature type="region of interest" description="Disordered" evidence="1">
    <location>
        <begin position="169"/>
        <end position="592"/>
    </location>
</feature>
<feature type="compositionally biased region" description="Low complexity" evidence="1">
    <location>
        <begin position="537"/>
        <end position="553"/>
    </location>
</feature>
<dbReference type="Proteomes" id="UP001497392">
    <property type="component" value="Unassembled WGS sequence"/>
</dbReference>
<feature type="compositionally biased region" description="Low complexity" evidence="1">
    <location>
        <begin position="885"/>
        <end position="918"/>
    </location>
</feature>
<name>A0ABP1G1S7_9CHLO</name>
<feature type="compositionally biased region" description="Basic and acidic residues" evidence="1">
    <location>
        <begin position="2203"/>
        <end position="2215"/>
    </location>
</feature>
<feature type="region of interest" description="Disordered" evidence="1">
    <location>
        <begin position="1176"/>
        <end position="1315"/>
    </location>
</feature>
<feature type="compositionally biased region" description="Low complexity" evidence="1">
    <location>
        <begin position="484"/>
        <end position="495"/>
    </location>
</feature>
<feature type="compositionally biased region" description="Polar residues" evidence="1">
    <location>
        <begin position="173"/>
        <end position="188"/>
    </location>
</feature>
<feature type="compositionally biased region" description="Pro residues" evidence="1">
    <location>
        <begin position="389"/>
        <end position="405"/>
    </location>
</feature>
<feature type="compositionally biased region" description="Basic and acidic residues" evidence="1">
    <location>
        <begin position="1306"/>
        <end position="1315"/>
    </location>
</feature>
<feature type="compositionally biased region" description="Low complexity" evidence="1">
    <location>
        <begin position="348"/>
        <end position="368"/>
    </location>
</feature>
<feature type="compositionally biased region" description="Low complexity" evidence="1">
    <location>
        <begin position="1214"/>
        <end position="1226"/>
    </location>
</feature>
<feature type="compositionally biased region" description="Low complexity" evidence="1">
    <location>
        <begin position="406"/>
        <end position="428"/>
    </location>
</feature>
<accession>A0ABP1G1S7</accession>
<feature type="region of interest" description="Disordered" evidence="1">
    <location>
        <begin position="1"/>
        <end position="149"/>
    </location>
</feature>
<sequence>MRAVTTGAASAQRSAPGPPIVTGLPGAGLRQMGAKAASTAAGRPGRAELLAQPMLIHHGPKRPTPASMPSAVLGSAGQLGQPRYSARAPSAALGSSGQPRPPQQITRTPSAAPGSAAQLGQPRPAPAAAAAPLPSSAHHGSQPGMNWLSQASAAAHVQLAPAPASGKLVMQASAGSTAGPQQLQQNEVPQAVHPTAAVHGQANREPHAAPTAGKQPSPPTAGPSSPAAAPAVQAGDGSSLGQNVKAKGTSKSPQEKSTGSPAERASMRLVTKRKRSLSPDYSASASAAGHDGSLPARAESTGRSTQSAPGAPSGSSLPDQQVFGPSQIPRGIGPKLDYHRPPQQQEGAPAPAAPVAAAAAPAAAVAPASRSLAKAAQSRSPERISAPASAPPAALPAPAPRPLGRPPKATGSAASNPPAVSPASAPRPVGRPPKDTAGATSALPAVSPAPAPRPVGRPPKDTAGAASASPAVSPAPAPRPVGRPPKATAGAASPPAMSPAPAPRPRGRPPKITGGAASAPPGPPSAPVLRSLGRPPKALNGAASALPAASSAPAPRPVGRPPKATAVHIKPKLEIRPQSYGVKGDSAPLSPRKKRIVDWRDAQPSAVLPAGFRQTANQAARPVLLRAAAAAVRPAQAASAPADQQAQRSMPMLPGQAPGLRKPGQHRASQPKGKSLAALALAADTLVEAGQIGVRMPGDPPSPEELLKGPKPAASSAPGVRFREPISLEDVTEPKQRQPRSSPAEAVYCSQLREAKEVVEAGKNKQQKQLQRLKQQLHVPAALIVRDALRKQALPKRMQRDDGVRDSPAPDAADADSITIKIEGEAGPAISKRGRQLRQVLRVDYPLPNTGLAYKEKGVVRGEKWWNRPGSAGASPKAVAPLQRPAATPPAQKKSPPAKVQAKAAAPQSSVQQSAASAGQRILPKVPSKGRVKLRASRLPSQLPSLRGVALPVEGALKAASVPEEAAKLGVPEDLARTLVQACLPLTAAVPPKPDMPPPSPDTVKGMPFTVDNRWAWSLDQPCAWEWRVKHGSEAAQHLKTPVLPAKAVPSSTAVPNQAANPAPAQDSDGPASAVIPDASQQKADSGGNPSKASTGNEASGPGASAGQPHADPPGQRAAQLPKGCLTERNASSAKAGPTLPPKPPKAAKRLKFSELSADLASAPSQACTSAITALAQQLAKPVCQAEPPHEAQPQVTEAVGPHLERDISATQGAAPSDAKSQAAASPVSAQTRSQKQSDAQQSSDTAPQAEPDQAAGSKGQSSSQSVSANGSGPPGSPSGAPERTPARRGRPPGKRAQGTPVAPSPRKESLRPRREPMVQGFPLSYASAIAITQARELAGGKRTTIARRFRNLAFRCAHALRLRHEEAGAPDQAAAQQAPCVDHKPPAVDVKPALAVMDGAAIQAAEALPASAAPEQEGTANASQLPLGDRNDSGGVEVQVLEAHPDAMELQPDLAPSGSGKTRSTRGQKVNYNLKQLMKKVWKKPEGSTSTRVPASGEYPPEDDCTDVLLRVQHPSAEPAAEDFSMSAFCAAAAAAAHGPLPRGKRKQPSSNPEAHRLFSLKLEFVSIGIASSSFGATPAGISKPEGSSQQRALQDEAATSSASASTAKRQRLTEGQRLAQLCAQDAPEAPRSKAPAGMQLRHKTPELKVEPDEATKAQRMAQQWKQKSAVPRQAPPAPLPQNTALKSVSPAASAAVASAARSQRPSPQGVKMVSPASRTKTPAVTVARPVPRIPAAPAALRGTKAAASAASALRQGHLSGGRAHYSQPAGLHKSSAQLHGALPASGQALPVPTAACTGLQAACLTQGVFRTGAAAVLQTGLLLPPPVYTPFQQQALAASVQAMMTPRSAGSATRAPHVMAQLRAAVQLATVAYTSGAPAAMSASPDAHDCTVAHSQAPSDRVHEISQGLQVPADAAVNASHTASVAMSHASTGLPAGAPAGLGLASGLRQQPAHAASRAVAAPESPAAGGDVLSGMATSKVQELAQVMAPGVAKALSQAQPAVGQHAAGAHGGSPVLDQATLRQLAKELVEPVQNVLKPASPQDLAAAQQRPGLQPLGIHSRSFPAQRLLAQSGPRPPPAVKHTAPDDAQGSPPESGPIDHPPAKKRRVRVKVVLPAGEAGALPPSSSPLHRADLPRVQNANPFKTEDGGAESMRWSSREVARKDSGGLQADAAGSRRAPMRAVHDRGLPNGRVRRPTQGYEEHSQWHAEGRTGDQSAKQNADAAVAYIGQLRRDLPPDAYESMVNVLHHFRKHSLDICAVVDQVVDLLCHPGRDHLMKGFEQYLDKPALSRFRNKHGTWLLLKAASQEDSMVLQQKPVLAPKPQESLWRVKAPWRPAQEVTGPPPSSAF</sequence>
<feature type="region of interest" description="Disordered" evidence="1">
    <location>
        <begin position="2072"/>
        <end position="2108"/>
    </location>
</feature>